<name>A0ABP8JQQ1_9MICO</name>
<reference evidence="3" key="1">
    <citation type="journal article" date="2019" name="Int. J. Syst. Evol. Microbiol.">
        <title>The Global Catalogue of Microorganisms (GCM) 10K type strain sequencing project: providing services to taxonomists for standard genome sequencing and annotation.</title>
        <authorList>
            <consortium name="The Broad Institute Genomics Platform"/>
            <consortium name="The Broad Institute Genome Sequencing Center for Infectious Disease"/>
            <person name="Wu L."/>
            <person name="Ma J."/>
        </authorList>
    </citation>
    <scope>NUCLEOTIDE SEQUENCE [LARGE SCALE GENOMIC DNA]</scope>
    <source>
        <strain evidence="3">JCM 17808</strain>
    </source>
</reference>
<evidence type="ECO:0000313" key="3">
    <source>
        <dbReference type="Proteomes" id="UP001500642"/>
    </source>
</evidence>
<keyword evidence="3" id="KW-1185">Reference proteome</keyword>
<gene>
    <name evidence="2" type="ORF">GCM10023167_24210</name>
</gene>
<dbReference type="InterPro" id="IPR044992">
    <property type="entry name" value="ChyE-like"/>
</dbReference>
<dbReference type="EMBL" id="BAABGL010000033">
    <property type="protein sequence ID" value="GAA4394610.1"/>
    <property type="molecule type" value="Genomic_DNA"/>
</dbReference>
<keyword evidence="2" id="KW-0315">Glutamine amidotransferase</keyword>
<dbReference type="SUPFAM" id="SSF52317">
    <property type="entry name" value="Class I glutamine amidotransferase-like"/>
    <property type="match status" value="1"/>
</dbReference>
<organism evidence="2 3">
    <name type="scientific">Brevibacterium pityocampae</name>
    <dbReference type="NCBI Taxonomy" id="506594"/>
    <lineage>
        <taxon>Bacteria</taxon>
        <taxon>Bacillati</taxon>
        <taxon>Actinomycetota</taxon>
        <taxon>Actinomycetes</taxon>
        <taxon>Micrococcales</taxon>
        <taxon>Brevibacteriaceae</taxon>
        <taxon>Brevibacterium</taxon>
    </lineage>
</organism>
<accession>A0ABP8JQQ1</accession>
<dbReference type="Pfam" id="PF00117">
    <property type="entry name" value="GATase"/>
    <property type="match status" value="1"/>
</dbReference>
<dbReference type="Proteomes" id="UP001500642">
    <property type="component" value="Unassembled WGS sequence"/>
</dbReference>
<sequence>MPRVLLIVNDIESGPRRLTQWLIDEHLDIDVRVGAAGTIPEPEALGDYDCLIMLGGGYMPDDTAGAPWLAREAELVRRALGTGMPQLGICLGGQLIAHVGGGAVAANSGAPEKGSTPITLTEAAAADPLFGGLRTRTAFIESHVDRITRLPEDAVLLARSEACELQAFRLGEAAWGLQFHPEAGPENVRSWNADELAALGFDKEELIAAADAAQPTTEVDARAMIAGFASLLRHPETSISEGS</sequence>
<dbReference type="Gene3D" id="3.40.50.880">
    <property type="match status" value="1"/>
</dbReference>
<dbReference type="PANTHER" id="PTHR42695">
    <property type="entry name" value="GLUTAMINE AMIDOTRANSFERASE YLR126C-RELATED"/>
    <property type="match status" value="1"/>
</dbReference>
<proteinExistence type="predicted"/>
<feature type="domain" description="Glutamine amidotransferase" evidence="1">
    <location>
        <begin position="44"/>
        <end position="186"/>
    </location>
</feature>
<dbReference type="PROSITE" id="PS51273">
    <property type="entry name" value="GATASE_TYPE_1"/>
    <property type="match status" value="1"/>
</dbReference>
<dbReference type="PANTHER" id="PTHR42695:SF5">
    <property type="entry name" value="GLUTAMINE AMIDOTRANSFERASE YLR126C-RELATED"/>
    <property type="match status" value="1"/>
</dbReference>
<dbReference type="InterPro" id="IPR029062">
    <property type="entry name" value="Class_I_gatase-like"/>
</dbReference>
<dbReference type="InterPro" id="IPR017926">
    <property type="entry name" value="GATASE"/>
</dbReference>
<evidence type="ECO:0000259" key="1">
    <source>
        <dbReference type="Pfam" id="PF00117"/>
    </source>
</evidence>
<evidence type="ECO:0000313" key="2">
    <source>
        <dbReference type="EMBL" id="GAA4394610.1"/>
    </source>
</evidence>
<comment type="caution">
    <text evidence="2">The sequence shown here is derived from an EMBL/GenBank/DDBJ whole genome shotgun (WGS) entry which is preliminary data.</text>
</comment>
<protein>
    <submittedName>
        <fullName evidence="2">Type 1 glutamine amidotransferase</fullName>
    </submittedName>
</protein>
<dbReference type="RefSeq" id="WP_295689620.1">
    <property type="nucleotide sequence ID" value="NZ_BAABGL010000033.1"/>
</dbReference>
<dbReference type="CDD" id="cd01741">
    <property type="entry name" value="GATase1_1"/>
    <property type="match status" value="1"/>
</dbReference>